<dbReference type="PROSITE" id="PS00659">
    <property type="entry name" value="GLYCOSYL_HYDROL_F5"/>
    <property type="match status" value="1"/>
</dbReference>
<keyword evidence="1" id="KW-0378">Hydrolase</keyword>
<gene>
    <name evidence="3" type="ordered locus">Caci_2607</name>
</gene>
<dbReference type="InterPro" id="IPR018087">
    <property type="entry name" value="Glyco_hydro_5_CS"/>
</dbReference>
<dbReference type="GO" id="GO:0004553">
    <property type="term" value="F:hydrolase activity, hydrolyzing O-glycosyl compounds"/>
    <property type="evidence" value="ECO:0007669"/>
    <property type="project" value="InterPro"/>
</dbReference>
<protein>
    <submittedName>
        <fullName evidence="3">Uncharacterized protein</fullName>
    </submittedName>
</protein>
<keyword evidence="4" id="KW-1185">Reference proteome</keyword>
<proteinExistence type="predicted"/>
<reference evidence="3 4" key="1">
    <citation type="journal article" date="2009" name="Stand. Genomic Sci.">
        <title>Complete genome sequence of Catenulispora acidiphila type strain (ID 139908).</title>
        <authorList>
            <person name="Copeland A."/>
            <person name="Lapidus A."/>
            <person name="Glavina Del Rio T."/>
            <person name="Nolan M."/>
            <person name="Lucas S."/>
            <person name="Chen F."/>
            <person name="Tice H."/>
            <person name="Cheng J.F."/>
            <person name="Bruce D."/>
            <person name="Goodwin L."/>
            <person name="Pitluck S."/>
            <person name="Mikhailova N."/>
            <person name="Pati A."/>
            <person name="Ivanova N."/>
            <person name="Mavromatis K."/>
            <person name="Chen A."/>
            <person name="Palaniappan K."/>
            <person name="Chain P."/>
            <person name="Land M."/>
            <person name="Hauser L."/>
            <person name="Chang Y.J."/>
            <person name="Jeffries C.D."/>
            <person name="Chertkov O."/>
            <person name="Brettin T."/>
            <person name="Detter J.C."/>
            <person name="Han C."/>
            <person name="Ali Z."/>
            <person name="Tindall B.J."/>
            <person name="Goker M."/>
            <person name="Bristow J."/>
            <person name="Eisen J.A."/>
            <person name="Markowitz V."/>
            <person name="Hugenholtz P."/>
            <person name="Kyrpides N.C."/>
            <person name="Klenk H.P."/>
        </authorList>
    </citation>
    <scope>NUCLEOTIDE SEQUENCE [LARGE SCALE GENOMIC DNA]</scope>
    <source>
        <strain evidence="4">DSM 44928 / JCM 14897 / NBRC 102108 / NRRL B-24433 / ID139908</strain>
    </source>
</reference>
<dbReference type="SUPFAM" id="SSF51445">
    <property type="entry name" value="(Trans)glycosidases"/>
    <property type="match status" value="1"/>
</dbReference>
<accession>C7PXS1</accession>
<dbReference type="eggNOG" id="COG3664">
    <property type="taxonomic scope" value="Bacteria"/>
</dbReference>
<organism evidence="3 4">
    <name type="scientific">Catenulispora acidiphila (strain DSM 44928 / JCM 14897 / NBRC 102108 / NRRL B-24433 / ID139908)</name>
    <dbReference type="NCBI Taxonomy" id="479433"/>
    <lineage>
        <taxon>Bacteria</taxon>
        <taxon>Bacillati</taxon>
        <taxon>Actinomycetota</taxon>
        <taxon>Actinomycetes</taxon>
        <taxon>Catenulisporales</taxon>
        <taxon>Catenulisporaceae</taxon>
        <taxon>Catenulispora</taxon>
    </lineage>
</organism>
<dbReference type="Gene3D" id="3.20.20.80">
    <property type="entry name" value="Glycosidases"/>
    <property type="match status" value="1"/>
</dbReference>
<keyword evidence="2" id="KW-0326">Glycosidase</keyword>
<evidence type="ECO:0000313" key="4">
    <source>
        <dbReference type="Proteomes" id="UP000000851"/>
    </source>
</evidence>
<dbReference type="EMBL" id="CP001700">
    <property type="protein sequence ID" value="ACU71524.1"/>
    <property type="molecule type" value="Genomic_DNA"/>
</dbReference>
<evidence type="ECO:0000256" key="2">
    <source>
        <dbReference type="ARBA" id="ARBA00023295"/>
    </source>
</evidence>
<dbReference type="CAZy" id="GH39">
    <property type="family name" value="Glycoside Hydrolase Family 39"/>
</dbReference>
<dbReference type="KEGG" id="cai:Caci_2607"/>
<dbReference type="HOGENOM" id="CLU_023231_2_0_11"/>
<evidence type="ECO:0000256" key="1">
    <source>
        <dbReference type="ARBA" id="ARBA00022801"/>
    </source>
</evidence>
<dbReference type="AlphaFoldDB" id="C7PXS1"/>
<evidence type="ECO:0000313" key="3">
    <source>
        <dbReference type="EMBL" id="ACU71524.1"/>
    </source>
</evidence>
<dbReference type="RefSeq" id="WP_012786817.1">
    <property type="nucleotide sequence ID" value="NC_013131.1"/>
</dbReference>
<dbReference type="Gene3D" id="2.60.120.260">
    <property type="entry name" value="Galactose-binding domain-like"/>
    <property type="match status" value="2"/>
</dbReference>
<sequence length="755" mass="77610" precursor="true">MKRTTPHRPRHSLTARTRRALTGALLVAAVTTGTTLIGVPSAVANAPDTTVTVDVSQTGKVPTHAGAGFLYGLSQDGSGPSDSLLQPLAPTLFRGGGARLAGGGWIGDGYTAGSGYRTRIQSGIAQARRVTTAPYNGRYDLLVSDLYGADTTQPSNTVYPCDNGDCSNWKAFIDQVVGDVQASGVNVAYDIWNEPDGTGFWQRGVNSAQYYQMWDTAVREIRRLSPSATIVGPSYSGYNHTWLDGFIGQTKADGTVPSVLNWHFGTDPAADSADAAAIVAAHGVSPLPLSINEYLFGNQQTAGYTAWFLDRLAVSNVGAAAHAIWSDCCVAGTLDSVLGGTGALAAPTGQWWTYRAYASLTGNLVSASSGNTGVAVAASADRNAGQANVLIGNNSGQTGTTTVTVQGLGSTPWLTAGSTVHATLLRIPDSTPLSQPIAVSDSDVTVSNGRISLPATFQSGTDAFWLVLSPHGVTITGPGGPGGGQIFVDGNEIGTANDQWQYDASWGETSGVADMYAGTANWSNSSGATAKFKFSGTQVAVHAVRDVDQGKMTVAIDGGSPTTIDNYASSRNASGVVWTSPTLAVGSHTLTVVNTGTRNGSSSGTNIAIDRVDVTPSSAAPPSQTVVDGNVTGTGSGQFSYGANWGLTTGVSDMYLGTANWSHTAGASATFRFTGTQVALHAVRDTDQGIMTVAIDGGSPTTIDNYASSRNASGIVWTSPTLAAGSHTLTIINTGNHNSASTGINIAIDRADVTS</sequence>
<dbReference type="InParanoid" id="C7PXS1"/>
<dbReference type="PROSITE" id="PS51318">
    <property type="entry name" value="TAT"/>
    <property type="match status" value="1"/>
</dbReference>
<name>C7PXS1_CATAD</name>
<dbReference type="OrthoDB" id="7594877at2"/>
<dbReference type="STRING" id="479433.Caci_2607"/>
<dbReference type="InterPro" id="IPR006311">
    <property type="entry name" value="TAT_signal"/>
</dbReference>
<dbReference type="InterPro" id="IPR017853">
    <property type="entry name" value="GH"/>
</dbReference>
<dbReference type="GO" id="GO:0005975">
    <property type="term" value="P:carbohydrate metabolic process"/>
    <property type="evidence" value="ECO:0007669"/>
    <property type="project" value="InterPro"/>
</dbReference>
<dbReference type="Proteomes" id="UP000000851">
    <property type="component" value="Chromosome"/>
</dbReference>